<keyword evidence="3" id="KW-1185">Reference proteome</keyword>
<evidence type="ECO:0000313" key="3">
    <source>
        <dbReference type="Proteomes" id="UP000193642"/>
    </source>
</evidence>
<dbReference type="PANTHER" id="PTHR48079:SF6">
    <property type="entry name" value="NAD(P)-BINDING DOMAIN-CONTAINING PROTEIN-RELATED"/>
    <property type="match status" value="1"/>
</dbReference>
<dbReference type="Pfam" id="PF01370">
    <property type="entry name" value="Epimerase"/>
    <property type="match status" value="1"/>
</dbReference>
<dbReference type="InterPro" id="IPR051783">
    <property type="entry name" value="NAD(P)-dependent_oxidoreduct"/>
</dbReference>
<evidence type="ECO:0000313" key="2">
    <source>
        <dbReference type="EMBL" id="ORY53729.1"/>
    </source>
</evidence>
<dbReference type="AlphaFoldDB" id="A0A1Y2D369"/>
<organism evidence="2 3">
    <name type="scientific">Rhizoclosmatium globosum</name>
    <dbReference type="NCBI Taxonomy" id="329046"/>
    <lineage>
        <taxon>Eukaryota</taxon>
        <taxon>Fungi</taxon>
        <taxon>Fungi incertae sedis</taxon>
        <taxon>Chytridiomycota</taxon>
        <taxon>Chytridiomycota incertae sedis</taxon>
        <taxon>Chytridiomycetes</taxon>
        <taxon>Chytridiales</taxon>
        <taxon>Chytriomycetaceae</taxon>
        <taxon>Rhizoclosmatium</taxon>
    </lineage>
</organism>
<dbReference type="GO" id="GO:0004029">
    <property type="term" value="F:aldehyde dehydrogenase (NAD+) activity"/>
    <property type="evidence" value="ECO:0007669"/>
    <property type="project" value="TreeGrafter"/>
</dbReference>
<dbReference type="InterPro" id="IPR001509">
    <property type="entry name" value="Epimerase_deHydtase"/>
</dbReference>
<feature type="domain" description="NAD-dependent epimerase/dehydratase" evidence="1">
    <location>
        <begin position="107"/>
        <end position="183"/>
    </location>
</feature>
<gene>
    <name evidence="2" type="ORF">BCR33DRAFT_711088</name>
</gene>
<name>A0A1Y2D369_9FUNG</name>
<evidence type="ECO:0000259" key="1">
    <source>
        <dbReference type="Pfam" id="PF01370"/>
    </source>
</evidence>
<dbReference type="STRING" id="329046.A0A1Y2D369"/>
<protein>
    <recommendedName>
        <fullName evidence="1">NAD-dependent epimerase/dehydratase domain-containing protein</fullName>
    </recommendedName>
</protein>
<dbReference type="Gene3D" id="3.40.50.720">
    <property type="entry name" value="NAD(P)-binding Rossmann-like Domain"/>
    <property type="match status" value="1"/>
</dbReference>
<dbReference type="InterPro" id="IPR036291">
    <property type="entry name" value="NAD(P)-bd_dom_sf"/>
</dbReference>
<dbReference type="Proteomes" id="UP000193642">
    <property type="component" value="Unassembled WGS sequence"/>
</dbReference>
<proteinExistence type="predicted"/>
<dbReference type="SUPFAM" id="SSF51735">
    <property type="entry name" value="NAD(P)-binding Rossmann-fold domains"/>
    <property type="match status" value="1"/>
</dbReference>
<dbReference type="EMBL" id="MCGO01000001">
    <property type="protein sequence ID" value="ORY53729.1"/>
    <property type="molecule type" value="Genomic_DNA"/>
</dbReference>
<dbReference type="GO" id="GO:0005737">
    <property type="term" value="C:cytoplasm"/>
    <property type="evidence" value="ECO:0007669"/>
    <property type="project" value="TreeGrafter"/>
</dbReference>
<sequence>MESVLVLGATGFIGGTVLTALLAGLPPHVQVTSLIRGGGDDYLSKEARLFAATSRANFSVHHLAGTNAIIDGLKLRAKTSAKQPILVHVSADCCPDPSQPHRDVDLAVAQADTEGSIKTVTIVPPLVYGLGLGQFKTHSSQVPGLIRRTLKRRKAEYIGRGLGIWNHVHVQDLAQLFVLVVNKLMLDSNSVPSGTKGYLFAESGEISWKDLSQNVADAIGRVDAQLLDSSNAVPLNQQESEIQFPNPLGRAYHSSNSRSRAETPLLKDLEREVAVQLVYFRLD</sequence>
<dbReference type="PANTHER" id="PTHR48079">
    <property type="entry name" value="PROTEIN YEEZ"/>
    <property type="match status" value="1"/>
</dbReference>
<reference evidence="2 3" key="1">
    <citation type="submission" date="2016-07" db="EMBL/GenBank/DDBJ databases">
        <title>Pervasive Adenine N6-methylation of Active Genes in Fungi.</title>
        <authorList>
            <consortium name="DOE Joint Genome Institute"/>
            <person name="Mondo S.J."/>
            <person name="Dannebaum R.O."/>
            <person name="Kuo R.C."/>
            <person name="Labutti K."/>
            <person name="Haridas S."/>
            <person name="Kuo A."/>
            <person name="Salamov A."/>
            <person name="Ahrendt S.R."/>
            <person name="Lipzen A."/>
            <person name="Sullivan W."/>
            <person name="Andreopoulos W.B."/>
            <person name="Clum A."/>
            <person name="Lindquist E."/>
            <person name="Daum C."/>
            <person name="Ramamoorthy G.K."/>
            <person name="Gryganskyi A."/>
            <person name="Culley D."/>
            <person name="Magnuson J.K."/>
            <person name="James T.Y."/>
            <person name="O'Malley M.A."/>
            <person name="Stajich J.E."/>
            <person name="Spatafora J.W."/>
            <person name="Visel A."/>
            <person name="Grigoriev I.V."/>
        </authorList>
    </citation>
    <scope>NUCLEOTIDE SEQUENCE [LARGE SCALE GENOMIC DNA]</scope>
    <source>
        <strain evidence="2 3">JEL800</strain>
    </source>
</reference>
<accession>A0A1Y2D369</accession>
<dbReference type="OrthoDB" id="2130169at2759"/>
<comment type="caution">
    <text evidence="2">The sequence shown here is derived from an EMBL/GenBank/DDBJ whole genome shotgun (WGS) entry which is preliminary data.</text>
</comment>